<evidence type="ECO:0000313" key="2">
    <source>
        <dbReference type="Proteomes" id="UP000799324"/>
    </source>
</evidence>
<sequence length="125" mass="13888">MLDPPADSLRAYIYHRINAHRGGLPENVSWLMAENISFLIRHHHGSAIDIDLNSISFARIDVRGRDNCEIGHKAAVVVHEAPGKTSIIVDVQVGWSKNVMVALTEKVDRMVNDILVKAGKEAKKK</sequence>
<dbReference type="OrthoDB" id="3660474at2759"/>
<dbReference type="Proteomes" id="UP000799324">
    <property type="component" value="Unassembled WGS sequence"/>
</dbReference>
<reference evidence="1" key="1">
    <citation type="journal article" date="2020" name="Stud. Mycol.">
        <title>101 Dothideomycetes genomes: a test case for predicting lifestyles and emergence of pathogens.</title>
        <authorList>
            <person name="Haridas S."/>
            <person name="Albert R."/>
            <person name="Binder M."/>
            <person name="Bloem J."/>
            <person name="Labutti K."/>
            <person name="Salamov A."/>
            <person name="Andreopoulos B."/>
            <person name="Baker S."/>
            <person name="Barry K."/>
            <person name="Bills G."/>
            <person name="Bluhm B."/>
            <person name="Cannon C."/>
            <person name="Castanera R."/>
            <person name="Culley D."/>
            <person name="Daum C."/>
            <person name="Ezra D."/>
            <person name="Gonzalez J."/>
            <person name="Henrissat B."/>
            <person name="Kuo A."/>
            <person name="Liang C."/>
            <person name="Lipzen A."/>
            <person name="Lutzoni F."/>
            <person name="Magnuson J."/>
            <person name="Mondo S."/>
            <person name="Nolan M."/>
            <person name="Ohm R."/>
            <person name="Pangilinan J."/>
            <person name="Park H.-J."/>
            <person name="Ramirez L."/>
            <person name="Alfaro M."/>
            <person name="Sun H."/>
            <person name="Tritt A."/>
            <person name="Yoshinaga Y."/>
            <person name="Zwiers L.-H."/>
            <person name="Turgeon B."/>
            <person name="Goodwin S."/>
            <person name="Spatafora J."/>
            <person name="Crous P."/>
            <person name="Grigoriev I."/>
        </authorList>
    </citation>
    <scope>NUCLEOTIDE SEQUENCE</scope>
    <source>
        <strain evidence="1">CBS 122681</strain>
    </source>
</reference>
<gene>
    <name evidence="1" type="ORF">K491DRAFT_592165</name>
</gene>
<evidence type="ECO:0000313" key="1">
    <source>
        <dbReference type="EMBL" id="KAF2658944.1"/>
    </source>
</evidence>
<proteinExistence type="predicted"/>
<dbReference type="AlphaFoldDB" id="A0A6A6TK01"/>
<accession>A0A6A6TK01</accession>
<organism evidence="1 2">
    <name type="scientific">Lophiostoma macrostomum CBS 122681</name>
    <dbReference type="NCBI Taxonomy" id="1314788"/>
    <lineage>
        <taxon>Eukaryota</taxon>
        <taxon>Fungi</taxon>
        <taxon>Dikarya</taxon>
        <taxon>Ascomycota</taxon>
        <taxon>Pezizomycotina</taxon>
        <taxon>Dothideomycetes</taxon>
        <taxon>Pleosporomycetidae</taxon>
        <taxon>Pleosporales</taxon>
        <taxon>Lophiostomataceae</taxon>
        <taxon>Lophiostoma</taxon>
    </lineage>
</organism>
<name>A0A6A6TK01_9PLEO</name>
<dbReference type="EMBL" id="MU004311">
    <property type="protein sequence ID" value="KAF2658944.1"/>
    <property type="molecule type" value="Genomic_DNA"/>
</dbReference>
<protein>
    <submittedName>
        <fullName evidence="1">Uncharacterized protein</fullName>
    </submittedName>
</protein>
<keyword evidence="2" id="KW-1185">Reference proteome</keyword>